<dbReference type="SMART" id="SM00421">
    <property type="entry name" value="HTH_LUXR"/>
    <property type="match status" value="1"/>
</dbReference>
<keyword evidence="1 3" id="KW-0597">Phosphoprotein</keyword>
<dbReference type="PROSITE" id="PS50110">
    <property type="entry name" value="RESPONSE_REGULATORY"/>
    <property type="match status" value="1"/>
</dbReference>
<evidence type="ECO:0000313" key="6">
    <source>
        <dbReference type="EMBL" id="AMY07281.1"/>
    </source>
</evidence>
<name>A0A143PFI8_LUTPR</name>
<keyword evidence="6" id="KW-0378">Hydrolase</keyword>
<dbReference type="GO" id="GO:0006508">
    <property type="term" value="P:proteolysis"/>
    <property type="evidence" value="ECO:0007669"/>
    <property type="project" value="UniProtKB-KW"/>
</dbReference>
<dbReference type="CDD" id="cd17535">
    <property type="entry name" value="REC_NarL-like"/>
    <property type="match status" value="1"/>
</dbReference>
<dbReference type="SMART" id="SM00448">
    <property type="entry name" value="REC"/>
    <property type="match status" value="1"/>
</dbReference>
<feature type="modified residue" description="4-aspartylphosphate" evidence="3">
    <location>
        <position position="70"/>
    </location>
</feature>
<dbReference type="PROSITE" id="PS50043">
    <property type="entry name" value="HTH_LUXR_2"/>
    <property type="match status" value="1"/>
</dbReference>
<evidence type="ECO:0000256" key="2">
    <source>
        <dbReference type="ARBA" id="ARBA00023125"/>
    </source>
</evidence>
<accession>A0A143PFI8</accession>
<dbReference type="GO" id="GO:0003677">
    <property type="term" value="F:DNA binding"/>
    <property type="evidence" value="ECO:0007669"/>
    <property type="project" value="UniProtKB-KW"/>
</dbReference>
<dbReference type="EMBL" id="CP015136">
    <property type="protein sequence ID" value="AMY07281.1"/>
    <property type="molecule type" value="Genomic_DNA"/>
</dbReference>
<dbReference type="Pfam" id="PF00072">
    <property type="entry name" value="Response_reg"/>
    <property type="match status" value="1"/>
</dbReference>
<dbReference type="InterPro" id="IPR039420">
    <property type="entry name" value="WalR-like"/>
</dbReference>
<dbReference type="Proteomes" id="UP000076079">
    <property type="component" value="Chromosome"/>
</dbReference>
<dbReference type="InterPro" id="IPR000792">
    <property type="entry name" value="Tscrpt_reg_LuxR_C"/>
</dbReference>
<keyword evidence="6" id="KW-0645">Protease</keyword>
<dbReference type="KEGG" id="abac:LuPra_00448"/>
<dbReference type="InterPro" id="IPR016032">
    <property type="entry name" value="Sig_transdc_resp-reg_C-effctor"/>
</dbReference>
<dbReference type="InterPro" id="IPR058245">
    <property type="entry name" value="NreC/VraR/RcsB-like_REC"/>
</dbReference>
<protein>
    <submittedName>
        <fullName evidence="6">Protease production enhancer protein</fullName>
    </submittedName>
</protein>
<proteinExistence type="predicted"/>
<dbReference type="PANTHER" id="PTHR43214">
    <property type="entry name" value="TWO-COMPONENT RESPONSE REGULATOR"/>
    <property type="match status" value="1"/>
</dbReference>
<evidence type="ECO:0000256" key="3">
    <source>
        <dbReference type="PROSITE-ProRule" id="PRU00169"/>
    </source>
</evidence>
<sequence>MPHSEVLAPTMQPESARARVLIVDDHALLRTGVANIINQEIDLEVVAQAANGLEGVEAFDRHRPDVVLLDLRMPVMEGVEAIRRIRELDAQAKVIILTTYDSDEDIARALTAGAKAYVLKDISADALIGCIHEVLGGRTYLAPAAAAKLAERVTRVQLTPRELATLRSMADGKSNKEIAAELGISERTVKAHLGHLFEKLGVTSRTEAVKVGTRRGLVRLD</sequence>
<dbReference type="Gene3D" id="3.40.50.2300">
    <property type="match status" value="1"/>
</dbReference>
<dbReference type="AlphaFoldDB" id="A0A143PFI8"/>
<reference evidence="7" key="2">
    <citation type="submission" date="2016-04" db="EMBL/GenBank/DDBJ databases">
        <title>First Complete Genome Sequence of a Subdivision 6 Acidobacterium.</title>
        <authorList>
            <person name="Huang S."/>
            <person name="Vieira S."/>
            <person name="Bunk B."/>
            <person name="Riedel T."/>
            <person name="Sproeer C."/>
            <person name="Overmann J."/>
        </authorList>
    </citation>
    <scope>NUCLEOTIDE SEQUENCE [LARGE SCALE GENOMIC DNA]</scope>
    <source>
        <strain evidence="7">DSM 100886 HEG_-6_39</strain>
    </source>
</reference>
<dbReference type="InterPro" id="IPR011006">
    <property type="entry name" value="CheY-like_superfamily"/>
</dbReference>
<dbReference type="PRINTS" id="PR00038">
    <property type="entry name" value="HTHLUXR"/>
</dbReference>
<dbReference type="InterPro" id="IPR001789">
    <property type="entry name" value="Sig_transdc_resp-reg_receiver"/>
</dbReference>
<evidence type="ECO:0000313" key="7">
    <source>
        <dbReference type="Proteomes" id="UP000076079"/>
    </source>
</evidence>
<evidence type="ECO:0000259" key="5">
    <source>
        <dbReference type="PROSITE" id="PS50110"/>
    </source>
</evidence>
<organism evidence="6 7">
    <name type="scientific">Luteitalea pratensis</name>
    <dbReference type="NCBI Taxonomy" id="1855912"/>
    <lineage>
        <taxon>Bacteria</taxon>
        <taxon>Pseudomonadati</taxon>
        <taxon>Acidobacteriota</taxon>
        <taxon>Vicinamibacteria</taxon>
        <taxon>Vicinamibacterales</taxon>
        <taxon>Vicinamibacteraceae</taxon>
        <taxon>Luteitalea</taxon>
    </lineage>
</organism>
<dbReference type="SUPFAM" id="SSF46894">
    <property type="entry name" value="C-terminal effector domain of the bipartite response regulators"/>
    <property type="match status" value="1"/>
</dbReference>
<reference evidence="6 7" key="1">
    <citation type="journal article" date="2016" name="Genome Announc.">
        <title>First Complete Genome Sequence of a Subdivision 6 Acidobacterium Strain.</title>
        <authorList>
            <person name="Huang S."/>
            <person name="Vieira S."/>
            <person name="Bunk B."/>
            <person name="Riedel T."/>
            <person name="Sproer C."/>
            <person name="Overmann J."/>
        </authorList>
    </citation>
    <scope>NUCLEOTIDE SEQUENCE [LARGE SCALE GENOMIC DNA]</scope>
    <source>
        <strain evidence="7">DSM 100886 HEG_-6_39</strain>
    </source>
</reference>
<dbReference type="Pfam" id="PF00196">
    <property type="entry name" value="GerE"/>
    <property type="match status" value="1"/>
</dbReference>
<evidence type="ECO:0000256" key="1">
    <source>
        <dbReference type="ARBA" id="ARBA00022553"/>
    </source>
</evidence>
<dbReference type="CDD" id="cd06170">
    <property type="entry name" value="LuxR_C_like"/>
    <property type="match status" value="1"/>
</dbReference>
<dbReference type="GO" id="GO:0008233">
    <property type="term" value="F:peptidase activity"/>
    <property type="evidence" value="ECO:0007669"/>
    <property type="project" value="UniProtKB-KW"/>
</dbReference>
<keyword evidence="7" id="KW-1185">Reference proteome</keyword>
<dbReference type="GO" id="GO:0006355">
    <property type="term" value="P:regulation of DNA-templated transcription"/>
    <property type="evidence" value="ECO:0007669"/>
    <property type="project" value="InterPro"/>
</dbReference>
<gene>
    <name evidence="6" type="primary">degU_1</name>
    <name evidence="6" type="ORF">LuPra_00448</name>
</gene>
<keyword evidence="2" id="KW-0238">DNA-binding</keyword>
<dbReference type="PROSITE" id="PS00622">
    <property type="entry name" value="HTH_LUXR_1"/>
    <property type="match status" value="1"/>
</dbReference>
<dbReference type="STRING" id="1855912.LuPra_00448"/>
<feature type="domain" description="HTH luxR-type" evidence="4">
    <location>
        <begin position="151"/>
        <end position="216"/>
    </location>
</feature>
<dbReference type="GO" id="GO:0000160">
    <property type="term" value="P:phosphorelay signal transduction system"/>
    <property type="evidence" value="ECO:0007669"/>
    <property type="project" value="InterPro"/>
</dbReference>
<feature type="domain" description="Response regulatory" evidence="5">
    <location>
        <begin position="19"/>
        <end position="135"/>
    </location>
</feature>
<evidence type="ECO:0000259" key="4">
    <source>
        <dbReference type="PROSITE" id="PS50043"/>
    </source>
</evidence>
<dbReference type="SUPFAM" id="SSF52172">
    <property type="entry name" value="CheY-like"/>
    <property type="match status" value="1"/>
</dbReference>